<organism evidence="1 2">
    <name type="scientific">Texcoconibacillus texcoconensis</name>
    <dbReference type="NCBI Taxonomy" id="1095777"/>
    <lineage>
        <taxon>Bacteria</taxon>
        <taxon>Bacillati</taxon>
        <taxon>Bacillota</taxon>
        <taxon>Bacilli</taxon>
        <taxon>Bacillales</taxon>
        <taxon>Bacillaceae</taxon>
        <taxon>Texcoconibacillus</taxon>
    </lineage>
</organism>
<dbReference type="AlphaFoldDB" id="A0A840QNP7"/>
<gene>
    <name evidence="1" type="ORF">HNQ41_001141</name>
</gene>
<dbReference type="RefSeq" id="WP_184663432.1">
    <property type="nucleotide sequence ID" value="NZ_JACHHB010000004.1"/>
</dbReference>
<comment type="caution">
    <text evidence="1">The sequence shown here is derived from an EMBL/GenBank/DDBJ whole genome shotgun (WGS) entry which is preliminary data.</text>
</comment>
<protein>
    <submittedName>
        <fullName evidence="1">Stage V sporulation protein AE</fullName>
    </submittedName>
</protein>
<keyword evidence="2" id="KW-1185">Reference proteome</keyword>
<evidence type="ECO:0000313" key="1">
    <source>
        <dbReference type="EMBL" id="MBB5172978.1"/>
    </source>
</evidence>
<accession>A0A840QNP7</accession>
<dbReference type="EMBL" id="JACHHB010000004">
    <property type="protein sequence ID" value="MBB5172978.1"/>
    <property type="molecule type" value="Genomic_DNA"/>
</dbReference>
<sequence length="189" mass="20558">MEKKRVILITDGDDTAKAAVQHVANELHGYLLTQSAGNPTKLTGAEMVKAILEAPLDFIFVLFDDCGHDKEGPGESALKTVVHDSRIETLGALAVASHSFDHEWTRVDVSIDRLGRLTPYGVDKSGIQELELERIRGDTVYLLDQLNIPIVIGIGDIGKMGGRDDPSRGAPITRRAVDLILERSGGHVR</sequence>
<reference evidence="1 2" key="1">
    <citation type="submission" date="2020-08" db="EMBL/GenBank/DDBJ databases">
        <title>Genomic Encyclopedia of Type Strains, Phase IV (KMG-IV): sequencing the most valuable type-strain genomes for metagenomic binning, comparative biology and taxonomic classification.</title>
        <authorList>
            <person name="Goeker M."/>
        </authorList>
    </citation>
    <scope>NUCLEOTIDE SEQUENCE [LARGE SCALE GENOMIC DNA]</scope>
    <source>
        <strain evidence="1 2">DSM 24696</strain>
    </source>
</reference>
<name>A0A840QNP7_9BACI</name>
<evidence type="ECO:0000313" key="2">
    <source>
        <dbReference type="Proteomes" id="UP000551878"/>
    </source>
</evidence>
<dbReference type="Proteomes" id="UP000551878">
    <property type="component" value="Unassembled WGS sequence"/>
</dbReference>
<dbReference type="InterPro" id="IPR025914">
    <property type="entry name" value="SpoVAE"/>
</dbReference>
<proteinExistence type="predicted"/>
<dbReference type="Pfam" id="PF14097">
    <property type="entry name" value="SpoVAE"/>
    <property type="match status" value="1"/>
</dbReference>